<dbReference type="Proteomes" id="UP000622797">
    <property type="component" value="Unassembled WGS sequence"/>
</dbReference>
<gene>
    <name evidence="1" type="ORF">FSARC_652</name>
</gene>
<accession>A0A8H4UAW0</accession>
<keyword evidence="2" id="KW-1185">Reference proteome</keyword>
<evidence type="ECO:0000313" key="1">
    <source>
        <dbReference type="EMBL" id="KAF4972881.1"/>
    </source>
</evidence>
<reference evidence="1" key="2">
    <citation type="submission" date="2020-05" db="EMBL/GenBank/DDBJ databases">
        <authorList>
            <person name="Kim H.-S."/>
            <person name="Proctor R.H."/>
            <person name="Brown D.W."/>
        </authorList>
    </citation>
    <scope>NUCLEOTIDE SEQUENCE</scope>
    <source>
        <strain evidence="1">NRRL 20472</strain>
    </source>
</reference>
<comment type="caution">
    <text evidence="1">The sequence shown here is derived from an EMBL/GenBank/DDBJ whole genome shotgun (WGS) entry which is preliminary data.</text>
</comment>
<reference evidence="1" key="1">
    <citation type="journal article" date="2020" name="BMC Genomics">
        <title>Correction to: Identification and distribution of gene clusters required for synthesis of sphingolipid metabolism inhibitors in diverse species of the filamentous fungus Fusarium.</title>
        <authorList>
            <person name="Kim H.S."/>
            <person name="Lohmar J.M."/>
            <person name="Busman M."/>
            <person name="Brown D.W."/>
            <person name="Naumann T.A."/>
            <person name="Divon H.H."/>
            <person name="Lysoe E."/>
            <person name="Uhlig S."/>
            <person name="Proctor R.H."/>
        </authorList>
    </citation>
    <scope>NUCLEOTIDE SEQUENCE</scope>
    <source>
        <strain evidence="1">NRRL 20472</strain>
    </source>
</reference>
<organism evidence="1 2">
    <name type="scientific">Fusarium sarcochroum</name>
    <dbReference type="NCBI Taxonomy" id="1208366"/>
    <lineage>
        <taxon>Eukaryota</taxon>
        <taxon>Fungi</taxon>
        <taxon>Dikarya</taxon>
        <taxon>Ascomycota</taxon>
        <taxon>Pezizomycotina</taxon>
        <taxon>Sordariomycetes</taxon>
        <taxon>Hypocreomycetidae</taxon>
        <taxon>Hypocreales</taxon>
        <taxon>Nectriaceae</taxon>
        <taxon>Fusarium</taxon>
        <taxon>Fusarium lateritium species complex</taxon>
    </lineage>
</organism>
<proteinExistence type="predicted"/>
<dbReference type="EMBL" id="JABEXW010000042">
    <property type="protein sequence ID" value="KAF4972881.1"/>
    <property type="molecule type" value="Genomic_DNA"/>
</dbReference>
<dbReference type="OrthoDB" id="5124425at2759"/>
<evidence type="ECO:0000313" key="2">
    <source>
        <dbReference type="Proteomes" id="UP000622797"/>
    </source>
</evidence>
<protein>
    <submittedName>
        <fullName evidence="1">Uncharacterized protein</fullName>
    </submittedName>
</protein>
<sequence>MFSSSRLMIKEGPYKSASTPICTIESRHTFSSKSTISFDGFQTLFVETSEFHEGATWPFEVEVNGHSQTWQWRRKKAQTSCTLKRLIGSGSGNKFGSWELVVASNEGWPAATFEPSGGTTLEEDAALGVFEFHGPAAAGQLGDIFVNVGIAVMLRIISQHYISRIASLAA</sequence>
<name>A0A8H4UAW0_9HYPO</name>
<dbReference type="AlphaFoldDB" id="A0A8H4UAW0"/>